<name>A0A7W7HYA5_9ACTN</name>
<dbReference type="Proteomes" id="UP000578112">
    <property type="component" value="Unassembled WGS sequence"/>
</dbReference>
<gene>
    <name evidence="1" type="ORF">BJ971_003482</name>
</gene>
<evidence type="ECO:0000313" key="2">
    <source>
        <dbReference type="Proteomes" id="UP000578112"/>
    </source>
</evidence>
<protein>
    <submittedName>
        <fullName evidence="1">Uncharacterized protein</fullName>
    </submittedName>
</protein>
<comment type="caution">
    <text evidence="1">The sequence shown here is derived from an EMBL/GenBank/DDBJ whole genome shotgun (WGS) entry which is preliminary data.</text>
</comment>
<keyword evidence="2" id="KW-1185">Reference proteome</keyword>
<dbReference type="AlphaFoldDB" id="A0A7W7HYA5"/>
<proteinExistence type="predicted"/>
<dbReference type="EMBL" id="JACHNH010000001">
    <property type="protein sequence ID" value="MBB4762926.1"/>
    <property type="molecule type" value="Genomic_DNA"/>
</dbReference>
<evidence type="ECO:0000313" key="1">
    <source>
        <dbReference type="EMBL" id="MBB4762926.1"/>
    </source>
</evidence>
<sequence>MNTLHTGRCPPAVVEDWEVRYPVRQGEHARERRLPR</sequence>
<reference evidence="1 2" key="1">
    <citation type="submission" date="2020-08" db="EMBL/GenBank/DDBJ databases">
        <title>Sequencing the genomes of 1000 actinobacteria strains.</title>
        <authorList>
            <person name="Klenk H.-P."/>
        </authorList>
    </citation>
    <scope>NUCLEOTIDE SEQUENCE [LARGE SCALE GENOMIC DNA]</scope>
    <source>
        <strain evidence="1 2">DSM 43149</strain>
    </source>
</reference>
<organism evidence="1 2">
    <name type="scientific">Actinoplanes digitatis</name>
    <dbReference type="NCBI Taxonomy" id="1868"/>
    <lineage>
        <taxon>Bacteria</taxon>
        <taxon>Bacillati</taxon>
        <taxon>Actinomycetota</taxon>
        <taxon>Actinomycetes</taxon>
        <taxon>Micromonosporales</taxon>
        <taxon>Micromonosporaceae</taxon>
        <taxon>Actinoplanes</taxon>
    </lineage>
</organism>
<accession>A0A7W7HYA5</accession>